<protein>
    <submittedName>
        <fullName evidence="1">Uncharacterized protein</fullName>
    </submittedName>
</protein>
<gene>
    <name evidence="1" type="ORF">CfE428DRAFT_5691</name>
</gene>
<comment type="caution">
    <text evidence="1">The sequence shown here is derived from an EMBL/GenBank/DDBJ whole genome shotgun (WGS) entry which is preliminary data.</text>
</comment>
<dbReference type="AlphaFoldDB" id="B4D9X4"/>
<dbReference type="RefSeq" id="WP_006983012.1">
    <property type="nucleotide sequence ID" value="NZ_ABVL01000028.1"/>
</dbReference>
<name>B4D9X4_9BACT</name>
<organism evidence="1 2">
    <name type="scientific">Chthoniobacter flavus Ellin428</name>
    <dbReference type="NCBI Taxonomy" id="497964"/>
    <lineage>
        <taxon>Bacteria</taxon>
        <taxon>Pseudomonadati</taxon>
        <taxon>Verrucomicrobiota</taxon>
        <taxon>Spartobacteria</taxon>
        <taxon>Chthoniobacterales</taxon>
        <taxon>Chthoniobacteraceae</taxon>
        <taxon>Chthoniobacter</taxon>
    </lineage>
</organism>
<reference evidence="1 2" key="1">
    <citation type="journal article" date="2011" name="J. Bacteriol.">
        <title>Genome sequence of Chthoniobacter flavus Ellin428, an aerobic heterotrophic soil bacterium.</title>
        <authorList>
            <person name="Kant R."/>
            <person name="van Passel M.W."/>
            <person name="Palva A."/>
            <person name="Lucas S."/>
            <person name="Lapidus A."/>
            <person name="Glavina Del Rio T."/>
            <person name="Dalin E."/>
            <person name="Tice H."/>
            <person name="Bruce D."/>
            <person name="Goodwin L."/>
            <person name="Pitluck S."/>
            <person name="Larimer F.W."/>
            <person name="Land M.L."/>
            <person name="Hauser L."/>
            <person name="Sangwan P."/>
            <person name="de Vos W.M."/>
            <person name="Janssen P.H."/>
            <person name="Smidt H."/>
        </authorList>
    </citation>
    <scope>NUCLEOTIDE SEQUENCE [LARGE SCALE GENOMIC DNA]</scope>
    <source>
        <strain evidence="1 2">Ellin428</strain>
    </source>
</reference>
<proteinExistence type="predicted"/>
<evidence type="ECO:0000313" key="2">
    <source>
        <dbReference type="Proteomes" id="UP000005824"/>
    </source>
</evidence>
<dbReference type="Proteomes" id="UP000005824">
    <property type="component" value="Unassembled WGS sequence"/>
</dbReference>
<sequence>MSILKWFERKLFTGEVVQDYGNLRDERTGVARLRTSILLCRRKGKLQLVVRSVGTAPLGASAQYAMIDVTPQTLQRLGEIVSDAKTQLEKEHVA</sequence>
<dbReference type="EMBL" id="ABVL01000028">
    <property type="protein sequence ID" value="EDY16728.1"/>
    <property type="molecule type" value="Genomic_DNA"/>
</dbReference>
<evidence type="ECO:0000313" key="1">
    <source>
        <dbReference type="EMBL" id="EDY16728.1"/>
    </source>
</evidence>
<keyword evidence="2" id="KW-1185">Reference proteome</keyword>
<accession>B4D9X4</accession>
<dbReference type="InParanoid" id="B4D9X4"/>